<name>A0A6P1MEY6_9FIRM</name>
<keyword evidence="4" id="KW-1185">Reference proteome</keyword>
<evidence type="ECO:0000313" key="3">
    <source>
        <dbReference type="EMBL" id="QHI73230.1"/>
    </source>
</evidence>
<proteinExistence type="predicted"/>
<dbReference type="RefSeq" id="WP_162362996.1">
    <property type="nucleotide sequence ID" value="NZ_CP047591.1"/>
</dbReference>
<dbReference type="Gene3D" id="3.10.129.10">
    <property type="entry name" value="Hotdog Thioesterase"/>
    <property type="match status" value="1"/>
</dbReference>
<protein>
    <submittedName>
        <fullName evidence="3">Acyl-CoA thioesterase</fullName>
    </submittedName>
</protein>
<evidence type="ECO:0000259" key="2">
    <source>
        <dbReference type="PROSITE" id="PS51770"/>
    </source>
</evidence>
<dbReference type="KEGG" id="amic:Ami3637_13345"/>
<dbReference type="EMBL" id="CP047591">
    <property type="protein sequence ID" value="QHI73230.1"/>
    <property type="molecule type" value="Genomic_DNA"/>
</dbReference>
<organism evidence="3 4">
    <name type="scientific">Aminipila terrae</name>
    <dbReference type="NCBI Taxonomy" id="2697030"/>
    <lineage>
        <taxon>Bacteria</taxon>
        <taxon>Bacillati</taxon>
        <taxon>Bacillota</taxon>
        <taxon>Clostridia</taxon>
        <taxon>Peptostreptococcales</taxon>
        <taxon>Anaerovoracaceae</taxon>
        <taxon>Aminipila</taxon>
    </lineage>
</organism>
<dbReference type="Proteomes" id="UP000463883">
    <property type="component" value="Chromosome"/>
</dbReference>
<dbReference type="PROSITE" id="PS51770">
    <property type="entry name" value="HOTDOG_ACOT"/>
    <property type="match status" value="1"/>
</dbReference>
<gene>
    <name evidence="3" type="ORF">Ami3637_13345</name>
</gene>
<evidence type="ECO:0000313" key="4">
    <source>
        <dbReference type="Proteomes" id="UP000463883"/>
    </source>
</evidence>
<feature type="domain" description="HotDog ACOT-type" evidence="2">
    <location>
        <begin position="1"/>
        <end position="110"/>
    </location>
</feature>
<dbReference type="InterPro" id="IPR033120">
    <property type="entry name" value="HOTDOG_ACOT"/>
</dbReference>
<evidence type="ECO:0000256" key="1">
    <source>
        <dbReference type="PROSITE-ProRule" id="PRU01106"/>
    </source>
</evidence>
<dbReference type="AlphaFoldDB" id="A0A6P1MEY6"/>
<sequence length="148" mass="16932">MKTYKATHMVKMEDLNHHQSLYAGRGIEWMVEAAFIAAALEHGERHGLLYRNTHQFSFNKSVEPGEIISYCSMLVRTGTTSLTMRVALISEVTGELCAEGYVTFVTVKPHTHEKIEHGIKLDETHDQNELAWRSKAQSFFHNPEKPKF</sequence>
<reference evidence="3 4" key="1">
    <citation type="submission" date="2020-01" db="EMBL/GenBank/DDBJ databases">
        <title>Genomic analysis of Aminipila sp. CBA3637.</title>
        <authorList>
            <person name="Kim Y.B."/>
            <person name="Roh S.W."/>
        </authorList>
    </citation>
    <scope>NUCLEOTIDE SEQUENCE [LARGE SCALE GENOMIC DNA]</scope>
    <source>
        <strain evidence="3 4">CBA3637</strain>
    </source>
</reference>
<keyword evidence="1" id="KW-0378">Hydrolase</keyword>
<dbReference type="GO" id="GO:0016787">
    <property type="term" value="F:hydrolase activity"/>
    <property type="evidence" value="ECO:0007669"/>
    <property type="project" value="UniProtKB-KW"/>
</dbReference>
<dbReference type="InterPro" id="IPR029069">
    <property type="entry name" value="HotDog_dom_sf"/>
</dbReference>
<dbReference type="SUPFAM" id="SSF54637">
    <property type="entry name" value="Thioesterase/thiol ester dehydrase-isomerase"/>
    <property type="match status" value="1"/>
</dbReference>
<accession>A0A6P1MEY6</accession>